<evidence type="ECO:0000256" key="1">
    <source>
        <dbReference type="ARBA" id="ARBA00001971"/>
    </source>
</evidence>
<keyword evidence="5 9" id="KW-0479">Metal-binding</keyword>
<evidence type="ECO:0000256" key="5">
    <source>
        <dbReference type="ARBA" id="ARBA00022723"/>
    </source>
</evidence>
<dbReference type="GO" id="GO:0016705">
    <property type="term" value="F:oxidoreductase activity, acting on paired donors, with incorporation or reduction of molecular oxygen"/>
    <property type="evidence" value="ECO:0007669"/>
    <property type="project" value="InterPro"/>
</dbReference>
<keyword evidence="11" id="KW-0472">Membrane</keyword>
<dbReference type="InterPro" id="IPR036396">
    <property type="entry name" value="Cyt_P450_sf"/>
</dbReference>
<sequence length="500" mass="56857">MLQVSDSPVIPLVAGGAALLFLYARLKKRAPLPPGPTPLPIVGNILNMPAPGQLHPWKYYDTWFQAIWCEEADTCVHSPINVRQETLYMLKYFSRISSCSDPTDVVQDLFEKNGAQFSDRPANVMIPLTGWDFNFAAKNYTPFYRRHRKTFHEFFNPAVIPNYRDIQYREVEAFVRRLEESPDRFLHHIRHTLAAVIMDVAYGIRIRDTDDPYISVAEEAVSYLNRAGIAGSFIVDFFPWLQHFPSWAPGTSFQATAKYAKTVVSTMVEKPWKYVANVAEVTGDSATSVAGKLYSRLVDVPDAEREEQELIAKNVSGTSSAVQSFFLAMLMFPEVQQKAREELDRVVGRDRLPNLDDRKHLPYVGQALIKEIMRWQVSRTATPTDFMYNGYLIPAGTMLLGSACMYPDPDRFYPDRFLKNGVLNPDIREPDAAFGFGRRICPGRYMSDNNVFLIAASVLSRFEILPALDDDKKPLKYEAKSTNGLFTYPLPFNCQIRPRA</sequence>
<protein>
    <submittedName>
        <fullName evidence="12">Cytochrome P450</fullName>
    </submittedName>
</protein>
<comment type="cofactor">
    <cofactor evidence="1 9">
        <name>heme</name>
        <dbReference type="ChEBI" id="CHEBI:30413"/>
    </cofactor>
</comment>
<evidence type="ECO:0000313" key="12">
    <source>
        <dbReference type="EMBL" id="KAJ7761119.1"/>
    </source>
</evidence>
<dbReference type="GO" id="GO:0005506">
    <property type="term" value="F:iron ion binding"/>
    <property type="evidence" value="ECO:0007669"/>
    <property type="project" value="InterPro"/>
</dbReference>
<evidence type="ECO:0000256" key="8">
    <source>
        <dbReference type="ARBA" id="ARBA00023033"/>
    </source>
</evidence>
<dbReference type="AlphaFoldDB" id="A0AAD7NHD7"/>
<keyword evidence="11" id="KW-1133">Transmembrane helix</keyword>
<evidence type="ECO:0000256" key="7">
    <source>
        <dbReference type="ARBA" id="ARBA00023004"/>
    </source>
</evidence>
<dbReference type="InterPro" id="IPR002401">
    <property type="entry name" value="Cyt_P450_E_grp-I"/>
</dbReference>
<evidence type="ECO:0000256" key="3">
    <source>
        <dbReference type="ARBA" id="ARBA00010617"/>
    </source>
</evidence>
<dbReference type="Pfam" id="PF00067">
    <property type="entry name" value="p450"/>
    <property type="match status" value="1"/>
</dbReference>
<comment type="similarity">
    <text evidence="3 10">Belongs to the cytochrome P450 family.</text>
</comment>
<dbReference type="Gene3D" id="1.10.630.10">
    <property type="entry name" value="Cytochrome P450"/>
    <property type="match status" value="1"/>
</dbReference>
<name>A0AAD7NHD7_9AGAR</name>
<feature type="transmembrane region" description="Helical" evidence="11">
    <location>
        <begin position="6"/>
        <end position="24"/>
    </location>
</feature>
<keyword evidence="8 10" id="KW-0503">Monooxygenase</keyword>
<reference evidence="12" key="1">
    <citation type="submission" date="2023-03" db="EMBL/GenBank/DDBJ databases">
        <title>Massive genome expansion in bonnet fungi (Mycena s.s.) driven by repeated elements and novel gene families across ecological guilds.</title>
        <authorList>
            <consortium name="Lawrence Berkeley National Laboratory"/>
            <person name="Harder C.B."/>
            <person name="Miyauchi S."/>
            <person name="Viragh M."/>
            <person name="Kuo A."/>
            <person name="Thoen E."/>
            <person name="Andreopoulos B."/>
            <person name="Lu D."/>
            <person name="Skrede I."/>
            <person name="Drula E."/>
            <person name="Henrissat B."/>
            <person name="Morin E."/>
            <person name="Kohler A."/>
            <person name="Barry K."/>
            <person name="LaButti K."/>
            <person name="Morin E."/>
            <person name="Salamov A."/>
            <person name="Lipzen A."/>
            <person name="Mereny Z."/>
            <person name="Hegedus B."/>
            <person name="Baldrian P."/>
            <person name="Stursova M."/>
            <person name="Weitz H."/>
            <person name="Taylor A."/>
            <person name="Grigoriev I.V."/>
            <person name="Nagy L.G."/>
            <person name="Martin F."/>
            <person name="Kauserud H."/>
        </authorList>
    </citation>
    <scope>NUCLEOTIDE SEQUENCE</scope>
    <source>
        <strain evidence="12">CBHHK182m</strain>
    </source>
</reference>
<dbReference type="InterPro" id="IPR017972">
    <property type="entry name" value="Cyt_P450_CS"/>
</dbReference>
<dbReference type="GO" id="GO:0004497">
    <property type="term" value="F:monooxygenase activity"/>
    <property type="evidence" value="ECO:0007669"/>
    <property type="project" value="UniProtKB-KW"/>
</dbReference>
<evidence type="ECO:0000256" key="2">
    <source>
        <dbReference type="ARBA" id="ARBA00005179"/>
    </source>
</evidence>
<evidence type="ECO:0000256" key="4">
    <source>
        <dbReference type="ARBA" id="ARBA00022617"/>
    </source>
</evidence>
<dbReference type="EMBL" id="JARKIB010000036">
    <property type="protein sequence ID" value="KAJ7761119.1"/>
    <property type="molecule type" value="Genomic_DNA"/>
</dbReference>
<gene>
    <name evidence="12" type="ORF">B0H16DRAFT_1531913</name>
</gene>
<dbReference type="PANTHER" id="PTHR46300:SF7">
    <property type="entry name" value="P450, PUTATIVE (EUROFUNG)-RELATED"/>
    <property type="match status" value="1"/>
</dbReference>
<keyword evidence="6 10" id="KW-0560">Oxidoreductase</keyword>
<dbReference type="SUPFAM" id="SSF48264">
    <property type="entry name" value="Cytochrome P450"/>
    <property type="match status" value="1"/>
</dbReference>
<dbReference type="PRINTS" id="PR00463">
    <property type="entry name" value="EP450I"/>
</dbReference>
<keyword evidence="11" id="KW-0812">Transmembrane</keyword>
<feature type="binding site" description="axial binding residue" evidence="9">
    <location>
        <position position="441"/>
    </location>
    <ligand>
        <name>heme</name>
        <dbReference type="ChEBI" id="CHEBI:30413"/>
    </ligand>
    <ligandPart>
        <name>Fe</name>
        <dbReference type="ChEBI" id="CHEBI:18248"/>
    </ligandPart>
</feature>
<dbReference type="Proteomes" id="UP001215598">
    <property type="component" value="Unassembled WGS sequence"/>
</dbReference>
<evidence type="ECO:0000256" key="9">
    <source>
        <dbReference type="PIRSR" id="PIRSR602401-1"/>
    </source>
</evidence>
<dbReference type="CDD" id="cd11065">
    <property type="entry name" value="CYP64-like"/>
    <property type="match status" value="1"/>
</dbReference>
<comment type="pathway">
    <text evidence="2">Secondary metabolite biosynthesis.</text>
</comment>
<accession>A0AAD7NHD7</accession>
<proteinExistence type="inferred from homology"/>
<evidence type="ECO:0000256" key="6">
    <source>
        <dbReference type="ARBA" id="ARBA00023002"/>
    </source>
</evidence>
<evidence type="ECO:0000256" key="10">
    <source>
        <dbReference type="RuleBase" id="RU000461"/>
    </source>
</evidence>
<evidence type="ECO:0000256" key="11">
    <source>
        <dbReference type="SAM" id="Phobius"/>
    </source>
</evidence>
<keyword evidence="7 9" id="KW-0408">Iron</keyword>
<comment type="caution">
    <text evidence="12">The sequence shown here is derived from an EMBL/GenBank/DDBJ whole genome shotgun (WGS) entry which is preliminary data.</text>
</comment>
<dbReference type="GO" id="GO:0020037">
    <property type="term" value="F:heme binding"/>
    <property type="evidence" value="ECO:0007669"/>
    <property type="project" value="InterPro"/>
</dbReference>
<keyword evidence="4 9" id="KW-0349">Heme</keyword>
<dbReference type="InterPro" id="IPR050364">
    <property type="entry name" value="Cytochrome_P450_fung"/>
</dbReference>
<evidence type="ECO:0000313" key="13">
    <source>
        <dbReference type="Proteomes" id="UP001215598"/>
    </source>
</evidence>
<keyword evidence="13" id="KW-1185">Reference proteome</keyword>
<dbReference type="PANTHER" id="PTHR46300">
    <property type="entry name" value="P450, PUTATIVE (EUROFUNG)-RELATED-RELATED"/>
    <property type="match status" value="1"/>
</dbReference>
<dbReference type="InterPro" id="IPR001128">
    <property type="entry name" value="Cyt_P450"/>
</dbReference>
<dbReference type="PROSITE" id="PS00086">
    <property type="entry name" value="CYTOCHROME_P450"/>
    <property type="match status" value="1"/>
</dbReference>
<organism evidence="12 13">
    <name type="scientific">Mycena metata</name>
    <dbReference type="NCBI Taxonomy" id="1033252"/>
    <lineage>
        <taxon>Eukaryota</taxon>
        <taxon>Fungi</taxon>
        <taxon>Dikarya</taxon>
        <taxon>Basidiomycota</taxon>
        <taxon>Agaricomycotina</taxon>
        <taxon>Agaricomycetes</taxon>
        <taxon>Agaricomycetidae</taxon>
        <taxon>Agaricales</taxon>
        <taxon>Marasmiineae</taxon>
        <taxon>Mycenaceae</taxon>
        <taxon>Mycena</taxon>
    </lineage>
</organism>